<dbReference type="Pfam" id="PF00583">
    <property type="entry name" value="Acetyltransf_1"/>
    <property type="match status" value="1"/>
</dbReference>
<evidence type="ECO:0000259" key="2">
    <source>
        <dbReference type="Pfam" id="PF00583"/>
    </source>
</evidence>
<organism evidence="3 4">
    <name type="scientific">Saccharopolyspora mangrovi</name>
    <dbReference type="NCBI Taxonomy" id="3082379"/>
    <lineage>
        <taxon>Bacteria</taxon>
        <taxon>Bacillati</taxon>
        <taxon>Actinomycetota</taxon>
        <taxon>Actinomycetes</taxon>
        <taxon>Pseudonocardiales</taxon>
        <taxon>Pseudonocardiaceae</taxon>
        <taxon>Saccharopolyspora</taxon>
    </lineage>
</organism>
<keyword evidence="4" id="KW-1185">Reference proteome</keyword>
<proteinExistence type="predicted"/>
<feature type="domain" description="N-acetyltransferase" evidence="2">
    <location>
        <begin position="61"/>
        <end position="149"/>
    </location>
</feature>
<reference evidence="3 4" key="1">
    <citation type="submission" date="2023-10" db="EMBL/GenBank/DDBJ databases">
        <title>Saccharopolyspora sp. nov., isolated from mangrove soil.</title>
        <authorList>
            <person name="Lu Y."/>
            <person name="Liu W."/>
        </authorList>
    </citation>
    <scope>NUCLEOTIDE SEQUENCE [LARGE SCALE GENOMIC DNA]</scope>
    <source>
        <strain evidence="3 4">S2-29</strain>
    </source>
</reference>
<name>A0ABU6ADH9_9PSEU</name>
<evidence type="ECO:0000256" key="1">
    <source>
        <dbReference type="SAM" id="MobiDB-lite"/>
    </source>
</evidence>
<dbReference type="EMBL" id="JAWLNX010000013">
    <property type="protein sequence ID" value="MEB3369511.1"/>
    <property type="molecule type" value="Genomic_DNA"/>
</dbReference>
<dbReference type="Gene3D" id="3.40.630.30">
    <property type="match status" value="1"/>
</dbReference>
<accession>A0ABU6ADH9</accession>
<dbReference type="SUPFAM" id="SSF55729">
    <property type="entry name" value="Acyl-CoA N-acyltransferases (Nat)"/>
    <property type="match status" value="1"/>
</dbReference>
<dbReference type="Proteomes" id="UP001327093">
    <property type="component" value="Unassembled WGS sequence"/>
</dbReference>
<protein>
    <recommendedName>
        <fullName evidence="2">N-acetyltransferase domain-containing protein</fullName>
    </recommendedName>
</protein>
<comment type="caution">
    <text evidence="3">The sequence shown here is derived from an EMBL/GenBank/DDBJ whole genome shotgun (WGS) entry which is preliminary data.</text>
</comment>
<feature type="region of interest" description="Disordered" evidence="1">
    <location>
        <begin position="1"/>
        <end position="20"/>
    </location>
</feature>
<sequence>MTNTGSQSSQRPPELRRGAKEVSVGHGLTGLLWTDVRAQLSAPARQHLRATLPPVAVRAFTATTEQYWQNWLSDENLDRLSGLVVVVDSAGLPVAWVASNERRFGGRRCFYANSAGVHPDHQGAGLSSTIWRALLRSAIVKAAPHKLYAVMRTGNPLVYGAWSSATGRSDATWPAPGAEVPEHVQRIAADVAADLGQAERLDRRTLVITDAYDDTETGLWTSRPTSDRADVDEWFETILGPRDAIVLVVAFDPVRIMLGEARRTVRRTLGLRGPTSRSSRSRT</sequence>
<dbReference type="InterPro" id="IPR000182">
    <property type="entry name" value="GNAT_dom"/>
</dbReference>
<feature type="compositionally biased region" description="Polar residues" evidence="1">
    <location>
        <begin position="1"/>
        <end position="11"/>
    </location>
</feature>
<gene>
    <name evidence="3" type="ORF">R4I43_19035</name>
</gene>
<evidence type="ECO:0000313" key="4">
    <source>
        <dbReference type="Proteomes" id="UP001327093"/>
    </source>
</evidence>
<evidence type="ECO:0000313" key="3">
    <source>
        <dbReference type="EMBL" id="MEB3369511.1"/>
    </source>
</evidence>
<dbReference type="InterPro" id="IPR016181">
    <property type="entry name" value="Acyl_CoA_acyltransferase"/>
</dbReference>